<comment type="caution">
    <text evidence="3">The sequence shown here is derived from an EMBL/GenBank/DDBJ whole genome shotgun (WGS) entry which is preliminary data.</text>
</comment>
<proteinExistence type="predicted"/>
<evidence type="ECO:0000256" key="1">
    <source>
        <dbReference type="SAM" id="Phobius"/>
    </source>
</evidence>
<keyword evidence="1" id="KW-1133">Transmembrane helix</keyword>
<evidence type="ECO:0000313" key="3">
    <source>
        <dbReference type="EMBL" id="KAK7345982.1"/>
    </source>
</evidence>
<feature type="chain" id="PRO_5042811886" description="Alpha-carbonic anhydrase domain-containing protein" evidence="2">
    <location>
        <begin position="30"/>
        <end position="156"/>
    </location>
</feature>
<keyword evidence="4" id="KW-1185">Reference proteome</keyword>
<sequence length="156" mass="17478">MKMEKAKSFWDLSPLSVAWILLATGTGTATQSQRVSDFGVPKDWEILCFPQGWGICNHPKNVLIDVIGVRTVIEQRGLRVWAFSVIGPLTASATLEWSHSCNAMQVQKHKVLTLPIALQIFYNTTPHLIVFLLICIFAYLHCTKETKYSTVVINSS</sequence>
<dbReference type="EMBL" id="JAYMYR010000008">
    <property type="protein sequence ID" value="KAK7345982.1"/>
    <property type="molecule type" value="Genomic_DNA"/>
</dbReference>
<evidence type="ECO:0000313" key="4">
    <source>
        <dbReference type="Proteomes" id="UP001374584"/>
    </source>
</evidence>
<feature type="transmembrane region" description="Helical" evidence="1">
    <location>
        <begin position="120"/>
        <end position="140"/>
    </location>
</feature>
<organism evidence="3 4">
    <name type="scientific">Phaseolus coccineus</name>
    <name type="common">Scarlet runner bean</name>
    <name type="synonym">Phaseolus multiflorus</name>
    <dbReference type="NCBI Taxonomy" id="3886"/>
    <lineage>
        <taxon>Eukaryota</taxon>
        <taxon>Viridiplantae</taxon>
        <taxon>Streptophyta</taxon>
        <taxon>Embryophyta</taxon>
        <taxon>Tracheophyta</taxon>
        <taxon>Spermatophyta</taxon>
        <taxon>Magnoliopsida</taxon>
        <taxon>eudicotyledons</taxon>
        <taxon>Gunneridae</taxon>
        <taxon>Pentapetalae</taxon>
        <taxon>rosids</taxon>
        <taxon>fabids</taxon>
        <taxon>Fabales</taxon>
        <taxon>Fabaceae</taxon>
        <taxon>Papilionoideae</taxon>
        <taxon>50 kb inversion clade</taxon>
        <taxon>NPAAA clade</taxon>
        <taxon>indigoferoid/millettioid clade</taxon>
        <taxon>Phaseoleae</taxon>
        <taxon>Phaseolus</taxon>
    </lineage>
</organism>
<keyword evidence="2" id="KW-0732">Signal</keyword>
<reference evidence="3 4" key="1">
    <citation type="submission" date="2024-01" db="EMBL/GenBank/DDBJ databases">
        <title>The genomes of 5 underutilized Papilionoideae crops provide insights into root nodulation and disease resistanc.</title>
        <authorList>
            <person name="Jiang F."/>
        </authorList>
    </citation>
    <scope>NUCLEOTIDE SEQUENCE [LARGE SCALE GENOMIC DNA]</scope>
    <source>
        <strain evidence="3">JINMINGXINNONG_FW02</strain>
        <tissue evidence="3">Leaves</tissue>
    </source>
</reference>
<evidence type="ECO:0000256" key="2">
    <source>
        <dbReference type="SAM" id="SignalP"/>
    </source>
</evidence>
<gene>
    <name evidence="3" type="ORF">VNO80_20495</name>
</gene>
<protein>
    <recommendedName>
        <fullName evidence="5">Alpha-carbonic anhydrase domain-containing protein</fullName>
    </recommendedName>
</protein>
<dbReference type="AlphaFoldDB" id="A0AAN9M652"/>
<name>A0AAN9M652_PHACN</name>
<evidence type="ECO:0008006" key="5">
    <source>
        <dbReference type="Google" id="ProtNLM"/>
    </source>
</evidence>
<keyword evidence="1" id="KW-0472">Membrane</keyword>
<dbReference type="Proteomes" id="UP001374584">
    <property type="component" value="Unassembled WGS sequence"/>
</dbReference>
<feature type="signal peptide" evidence="2">
    <location>
        <begin position="1"/>
        <end position="29"/>
    </location>
</feature>
<keyword evidence="1" id="KW-0812">Transmembrane</keyword>
<accession>A0AAN9M652</accession>